<organism evidence="2 3">
    <name type="scientific">Herbaspirillum aquaticum</name>
    <dbReference type="NCBI Taxonomy" id="568783"/>
    <lineage>
        <taxon>Bacteria</taxon>
        <taxon>Pseudomonadati</taxon>
        <taxon>Pseudomonadota</taxon>
        <taxon>Betaproteobacteria</taxon>
        <taxon>Burkholderiales</taxon>
        <taxon>Oxalobacteraceae</taxon>
        <taxon>Herbaspirillum</taxon>
    </lineage>
</organism>
<dbReference type="Proteomes" id="UP000214747">
    <property type="component" value="Unassembled WGS sequence"/>
</dbReference>
<protein>
    <submittedName>
        <fullName evidence="2">Twitching motility protein</fullName>
    </submittedName>
</protein>
<dbReference type="InterPro" id="IPR002545">
    <property type="entry name" value="CheW-lke_dom"/>
</dbReference>
<dbReference type="Gene3D" id="2.40.50.180">
    <property type="entry name" value="CheA-289, Domain 4"/>
    <property type="match status" value="1"/>
</dbReference>
<evidence type="ECO:0000313" key="2">
    <source>
        <dbReference type="EMBL" id="OWY34108.1"/>
    </source>
</evidence>
<dbReference type="InterPro" id="IPR036061">
    <property type="entry name" value="CheW-like_dom_sf"/>
</dbReference>
<dbReference type="RefSeq" id="WP_088755712.1">
    <property type="nucleotide sequence ID" value="NZ_JARJFG010000007.1"/>
</dbReference>
<comment type="caution">
    <text evidence="2">The sequence shown here is derived from an EMBL/GenBank/DDBJ whole genome shotgun (WGS) entry which is preliminary data.</text>
</comment>
<dbReference type="SUPFAM" id="SSF50341">
    <property type="entry name" value="CheW-like"/>
    <property type="match status" value="1"/>
</dbReference>
<sequence length="194" mass="21089">MPHTKDFVINAPAARSFHGVPEREGLEQFQASLLARMAASDNESMRSRRLAVAMGEHCYLVPLAQAGEIVPLSGLAITPVPATRDWFRGLLNLRGSLIGMADLMGLAGAVPQEIGRSSHVLLLAQGLAPQCGLLVSRVLGLRDITEMTQISKNYDTEIPLPGLAGRYKDSGDQQWDELDLSLLSQDSRFLQIGR</sequence>
<gene>
    <name evidence="2" type="ORF">CEJ45_14065</name>
</gene>
<dbReference type="EMBL" id="NJGV01000011">
    <property type="protein sequence ID" value="OWY34108.1"/>
    <property type="molecule type" value="Genomic_DNA"/>
</dbReference>
<reference evidence="2 3" key="1">
    <citation type="journal article" date="2010" name="Int. J. Syst. Evol. Microbiol.">
        <title>Reclassification of Herbaspirillum putei as a later heterotypic synonym of Herbaspirillum huttiense, with the description of H. huttiense subsp. huttiense subsp. nov. and H. huttiense subsp. putei subsp. nov., comb. nov., and description of Herbaspirillum aquaticum sp. nov.</title>
        <authorList>
            <person name="Dobritsa A.P."/>
            <person name="Reddy M.C."/>
            <person name="Samadpour M."/>
        </authorList>
    </citation>
    <scope>NUCLEOTIDE SEQUENCE [LARGE SCALE GENOMIC DNA]</scope>
    <source>
        <strain evidence="2 3">IEH 4430</strain>
    </source>
</reference>
<dbReference type="Pfam" id="PF01584">
    <property type="entry name" value="CheW"/>
    <property type="match status" value="1"/>
</dbReference>
<dbReference type="GO" id="GO:0007165">
    <property type="term" value="P:signal transduction"/>
    <property type="evidence" value="ECO:0007669"/>
    <property type="project" value="InterPro"/>
</dbReference>
<dbReference type="SMART" id="SM00260">
    <property type="entry name" value="CheW"/>
    <property type="match status" value="1"/>
</dbReference>
<evidence type="ECO:0000313" key="3">
    <source>
        <dbReference type="Proteomes" id="UP000214747"/>
    </source>
</evidence>
<accession>A0A225STE6</accession>
<keyword evidence="3" id="KW-1185">Reference proteome</keyword>
<feature type="domain" description="CheW-like" evidence="1">
    <location>
        <begin position="46"/>
        <end position="189"/>
    </location>
</feature>
<proteinExistence type="predicted"/>
<dbReference type="AlphaFoldDB" id="A0A225STE6"/>
<name>A0A225STE6_9BURK</name>
<evidence type="ECO:0000259" key="1">
    <source>
        <dbReference type="PROSITE" id="PS50851"/>
    </source>
</evidence>
<dbReference type="PROSITE" id="PS50851">
    <property type="entry name" value="CHEW"/>
    <property type="match status" value="1"/>
</dbReference>
<dbReference type="GO" id="GO:0006935">
    <property type="term" value="P:chemotaxis"/>
    <property type="evidence" value="ECO:0007669"/>
    <property type="project" value="InterPro"/>
</dbReference>